<gene>
    <name evidence="1" type="primary">WBGene00119086</name>
</gene>
<dbReference type="PANTHER" id="PTHR46273:SF14">
    <property type="entry name" value="G-PROTEIN COUPLED RECEPTOR DMSR-1"/>
    <property type="match status" value="1"/>
</dbReference>
<dbReference type="Pfam" id="PF10324">
    <property type="entry name" value="7TM_GPCR_Srw"/>
    <property type="match status" value="1"/>
</dbReference>
<protein>
    <submittedName>
        <fullName evidence="1">Uncharacterized protein</fullName>
    </submittedName>
</protein>
<dbReference type="GO" id="GO:0005886">
    <property type="term" value="C:plasma membrane"/>
    <property type="evidence" value="ECO:0000318"/>
    <property type="project" value="GO_Central"/>
</dbReference>
<dbReference type="Proteomes" id="UP000005239">
    <property type="component" value="Unassembled WGS sequence"/>
</dbReference>
<dbReference type="GO" id="GO:0007186">
    <property type="term" value="P:G protein-coupled receptor signaling pathway"/>
    <property type="evidence" value="ECO:0000318"/>
    <property type="project" value="GO_Central"/>
</dbReference>
<accession>A0A8R1UJL3</accession>
<sequence length="418" mass="46903">MEQLCPGHSPFNVSNSPEVIAVLRRIAYYSNEVYGNTIIYLSPFNIATNVFSVLILLTKDLRNPFNVILSIMCMECAIPLLIRASNVYRQIINLGLCTVNTQTYSMALHDLIVYNSWAPFRAAYTWSTALLTFLRYRALRSKGKWEASYSTALSGAALVAAIAASAGMPTYMTNIITLEPLYRACGIPETAENNATLVPRNRWSVTLYDNNCTLFYINQGVSGVFHNALPALILFIFTALLAYEIGKARSGHNVVAAKSSKKYCLHRQYNLAYWVRTKLFKPFDRSVDVHTKHCNKLQFVDLSRNVEGFPEGGGRFVLLLEKNRCLDITSVVDLGYVDYGKEMIVCFFKLMLSEIALIGIGGDWDLRAQYQRVKGWYLLSCLLSVARRAYKSMLVDGLSPVVDHPAVLTCVVKSKLTK</sequence>
<name>A0A2A6CML4_PRIPA</name>
<organism evidence="1 2">
    <name type="scientific">Pristionchus pacificus</name>
    <name type="common">Parasitic nematode worm</name>
    <dbReference type="NCBI Taxonomy" id="54126"/>
    <lineage>
        <taxon>Eukaryota</taxon>
        <taxon>Metazoa</taxon>
        <taxon>Ecdysozoa</taxon>
        <taxon>Nematoda</taxon>
        <taxon>Chromadorea</taxon>
        <taxon>Rhabditida</taxon>
        <taxon>Rhabditina</taxon>
        <taxon>Diplogasteromorpha</taxon>
        <taxon>Diplogasteroidea</taxon>
        <taxon>Neodiplogasteridae</taxon>
        <taxon>Pristionchus</taxon>
    </lineage>
</organism>
<keyword evidence="2" id="KW-1185">Reference proteome</keyword>
<proteinExistence type="predicted"/>
<accession>A0A2A6CML4</accession>
<dbReference type="PANTHER" id="PTHR46273">
    <property type="entry name" value="MYOSUPPRESSIN RECEPTOR 1, ISOFORM B-RELATED"/>
    <property type="match status" value="1"/>
</dbReference>
<reference evidence="2" key="1">
    <citation type="journal article" date="2008" name="Nat. Genet.">
        <title>The Pristionchus pacificus genome provides a unique perspective on nematode lifestyle and parasitism.</title>
        <authorList>
            <person name="Dieterich C."/>
            <person name="Clifton S.W."/>
            <person name="Schuster L.N."/>
            <person name="Chinwalla A."/>
            <person name="Delehaunty K."/>
            <person name="Dinkelacker I."/>
            <person name="Fulton L."/>
            <person name="Fulton R."/>
            <person name="Godfrey J."/>
            <person name="Minx P."/>
            <person name="Mitreva M."/>
            <person name="Roeseler W."/>
            <person name="Tian H."/>
            <person name="Witte H."/>
            <person name="Yang S.P."/>
            <person name="Wilson R.K."/>
            <person name="Sommer R.J."/>
        </authorList>
    </citation>
    <scope>NUCLEOTIDE SEQUENCE [LARGE SCALE GENOMIC DNA]</scope>
    <source>
        <strain evidence="2">PS312</strain>
    </source>
</reference>
<evidence type="ECO:0000313" key="2">
    <source>
        <dbReference type="Proteomes" id="UP000005239"/>
    </source>
</evidence>
<reference evidence="1" key="2">
    <citation type="submission" date="2022-06" db="UniProtKB">
        <authorList>
            <consortium name="EnsemblMetazoa"/>
        </authorList>
    </citation>
    <scope>IDENTIFICATION</scope>
    <source>
        <strain evidence="1">PS312</strain>
    </source>
</reference>
<dbReference type="InterPro" id="IPR019427">
    <property type="entry name" value="7TM_GPCR_serpentine_rcpt_Srw"/>
</dbReference>
<dbReference type="GO" id="GO:0008528">
    <property type="term" value="F:G protein-coupled peptide receptor activity"/>
    <property type="evidence" value="ECO:0000318"/>
    <property type="project" value="GO_Central"/>
</dbReference>
<dbReference type="EnsemblMetazoa" id="PPA29532.1">
    <property type="protein sequence ID" value="PPA29532.1"/>
    <property type="gene ID" value="WBGene00119086"/>
</dbReference>
<dbReference type="InterPro" id="IPR053219">
    <property type="entry name" value="GPCR_Dmsr-1"/>
</dbReference>
<evidence type="ECO:0000313" key="1">
    <source>
        <dbReference type="EnsemblMetazoa" id="PPA29532.1"/>
    </source>
</evidence>
<dbReference type="AlphaFoldDB" id="A0A2A6CML4"/>